<dbReference type="InterPro" id="IPR051401">
    <property type="entry name" value="GtrA_CellWall_Glycosyl"/>
</dbReference>
<gene>
    <name evidence="8" type="ORF">MNBD_GAMMA01-1917</name>
</gene>
<keyword evidence="5 6" id="KW-0472">Membrane</keyword>
<protein>
    <recommendedName>
        <fullName evidence="7">GtrA/DPMS transmembrane domain-containing protein</fullName>
    </recommendedName>
</protein>
<evidence type="ECO:0000256" key="4">
    <source>
        <dbReference type="ARBA" id="ARBA00022989"/>
    </source>
</evidence>
<feature type="transmembrane region" description="Helical" evidence="6">
    <location>
        <begin position="20"/>
        <end position="41"/>
    </location>
</feature>
<dbReference type="PANTHER" id="PTHR38459">
    <property type="entry name" value="PROPHAGE BACTOPRENOL-LINKED GLUCOSE TRANSLOCASE HOMOLOG"/>
    <property type="match status" value="1"/>
</dbReference>
<feature type="transmembrane region" description="Helical" evidence="6">
    <location>
        <begin position="47"/>
        <end position="68"/>
    </location>
</feature>
<feature type="transmembrane region" description="Helical" evidence="6">
    <location>
        <begin position="114"/>
        <end position="137"/>
    </location>
</feature>
<comment type="similarity">
    <text evidence="2">Belongs to the GtrA family.</text>
</comment>
<dbReference type="InterPro" id="IPR007267">
    <property type="entry name" value="GtrA_DPMS_TM"/>
</dbReference>
<name>A0A3B0VFH2_9ZZZZ</name>
<evidence type="ECO:0000256" key="6">
    <source>
        <dbReference type="SAM" id="Phobius"/>
    </source>
</evidence>
<evidence type="ECO:0000256" key="3">
    <source>
        <dbReference type="ARBA" id="ARBA00022692"/>
    </source>
</evidence>
<organism evidence="8">
    <name type="scientific">hydrothermal vent metagenome</name>
    <dbReference type="NCBI Taxonomy" id="652676"/>
    <lineage>
        <taxon>unclassified sequences</taxon>
        <taxon>metagenomes</taxon>
        <taxon>ecological metagenomes</taxon>
    </lineage>
</organism>
<dbReference type="Pfam" id="PF04138">
    <property type="entry name" value="GtrA_DPMS_TM"/>
    <property type="match status" value="1"/>
</dbReference>
<evidence type="ECO:0000313" key="8">
    <source>
        <dbReference type="EMBL" id="VAW39043.1"/>
    </source>
</evidence>
<proteinExistence type="inferred from homology"/>
<dbReference type="EMBL" id="UOEW01000217">
    <property type="protein sequence ID" value="VAW39043.1"/>
    <property type="molecule type" value="Genomic_DNA"/>
</dbReference>
<feature type="domain" description="GtrA/DPMS transmembrane" evidence="7">
    <location>
        <begin position="19"/>
        <end position="134"/>
    </location>
</feature>
<sequence length="141" mass="16492">MKAIFLQLLNNPLTTLLFRYGIVGVVASTIHFSLAFIAFEYLQINFFIAHFCGFIFGLFTAYFGHYFYSFKDDEQHNKRFPKFLVTALMALLLHQGGVYILVKYAHLDYTSQVLPLLIITVPLFTFLLNKFWVFSVIEDRR</sequence>
<dbReference type="GO" id="GO:0005886">
    <property type="term" value="C:plasma membrane"/>
    <property type="evidence" value="ECO:0007669"/>
    <property type="project" value="TreeGrafter"/>
</dbReference>
<evidence type="ECO:0000259" key="7">
    <source>
        <dbReference type="Pfam" id="PF04138"/>
    </source>
</evidence>
<evidence type="ECO:0000256" key="1">
    <source>
        <dbReference type="ARBA" id="ARBA00004141"/>
    </source>
</evidence>
<dbReference type="GO" id="GO:0000271">
    <property type="term" value="P:polysaccharide biosynthetic process"/>
    <property type="evidence" value="ECO:0007669"/>
    <property type="project" value="InterPro"/>
</dbReference>
<evidence type="ECO:0000256" key="5">
    <source>
        <dbReference type="ARBA" id="ARBA00023136"/>
    </source>
</evidence>
<keyword evidence="3 6" id="KW-0812">Transmembrane</keyword>
<dbReference type="AlphaFoldDB" id="A0A3B0VFH2"/>
<dbReference type="PANTHER" id="PTHR38459:SF1">
    <property type="entry name" value="PROPHAGE BACTOPRENOL-LINKED GLUCOSE TRANSLOCASE HOMOLOG"/>
    <property type="match status" value="1"/>
</dbReference>
<accession>A0A3B0VFH2</accession>
<keyword evidence="4 6" id="KW-1133">Transmembrane helix</keyword>
<evidence type="ECO:0000256" key="2">
    <source>
        <dbReference type="ARBA" id="ARBA00009399"/>
    </source>
</evidence>
<reference evidence="8" key="1">
    <citation type="submission" date="2018-06" db="EMBL/GenBank/DDBJ databases">
        <authorList>
            <person name="Zhirakovskaya E."/>
        </authorList>
    </citation>
    <scope>NUCLEOTIDE SEQUENCE</scope>
</reference>
<comment type="subcellular location">
    <subcellularLocation>
        <location evidence="1">Membrane</location>
        <topology evidence="1">Multi-pass membrane protein</topology>
    </subcellularLocation>
</comment>
<feature type="transmembrane region" description="Helical" evidence="6">
    <location>
        <begin position="80"/>
        <end position="102"/>
    </location>
</feature>